<evidence type="ECO:0000313" key="1">
    <source>
        <dbReference type="EMBL" id="KAI8551873.1"/>
    </source>
</evidence>
<protein>
    <submittedName>
        <fullName evidence="1">Uncharacterized protein</fullName>
    </submittedName>
</protein>
<dbReference type="EMBL" id="CM046393">
    <property type="protein sequence ID" value="KAI8551873.1"/>
    <property type="molecule type" value="Genomic_DNA"/>
</dbReference>
<keyword evidence="2" id="KW-1185">Reference proteome</keyword>
<accession>A0ACC0NHA8</accession>
<name>A0ACC0NHA8_RHOML</name>
<comment type="caution">
    <text evidence="1">The sequence shown here is derived from an EMBL/GenBank/DDBJ whole genome shotgun (WGS) entry which is preliminary data.</text>
</comment>
<dbReference type="Proteomes" id="UP001062846">
    <property type="component" value="Chromosome 6"/>
</dbReference>
<sequence>MIIGTTPHSYIEFSAAWSIVLFSNVIPGILKDFSCDLHLVKALIGDNLIPKSPFALSLLKLNLVLLLPSPLPMLP</sequence>
<organism evidence="1 2">
    <name type="scientific">Rhododendron molle</name>
    <name type="common">Chinese azalea</name>
    <name type="synonym">Azalea mollis</name>
    <dbReference type="NCBI Taxonomy" id="49168"/>
    <lineage>
        <taxon>Eukaryota</taxon>
        <taxon>Viridiplantae</taxon>
        <taxon>Streptophyta</taxon>
        <taxon>Embryophyta</taxon>
        <taxon>Tracheophyta</taxon>
        <taxon>Spermatophyta</taxon>
        <taxon>Magnoliopsida</taxon>
        <taxon>eudicotyledons</taxon>
        <taxon>Gunneridae</taxon>
        <taxon>Pentapetalae</taxon>
        <taxon>asterids</taxon>
        <taxon>Ericales</taxon>
        <taxon>Ericaceae</taxon>
        <taxon>Ericoideae</taxon>
        <taxon>Rhodoreae</taxon>
        <taxon>Rhododendron</taxon>
    </lineage>
</organism>
<reference evidence="1" key="1">
    <citation type="submission" date="2022-02" db="EMBL/GenBank/DDBJ databases">
        <title>Plant Genome Project.</title>
        <authorList>
            <person name="Zhang R.-G."/>
        </authorList>
    </citation>
    <scope>NUCLEOTIDE SEQUENCE</scope>
    <source>
        <strain evidence="1">AT1</strain>
    </source>
</reference>
<gene>
    <name evidence="1" type="ORF">RHMOL_Rhmol06G0221000</name>
</gene>
<proteinExistence type="predicted"/>
<evidence type="ECO:0000313" key="2">
    <source>
        <dbReference type="Proteomes" id="UP001062846"/>
    </source>
</evidence>